<proteinExistence type="inferred from homology"/>
<dbReference type="Proteomes" id="UP000383932">
    <property type="component" value="Unassembled WGS sequence"/>
</dbReference>
<dbReference type="SUPFAM" id="SSF53335">
    <property type="entry name" value="S-adenosyl-L-methionine-dependent methyltransferases"/>
    <property type="match status" value="1"/>
</dbReference>
<gene>
    <name evidence="14" type="ORF">CTheo_106</name>
</gene>
<name>A0A5N5QY16_9AGAM</name>
<keyword evidence="7 10" id="KW-0694">RNA-binding</keyword>
<evidence type="ECO:0000256" key="11">
    <source>
        <dbReference type="SAM" id="MobiDB-lite"/>
    </source>
</evidence>
<dbReference type="Pfam" id="PF01189">
    <property type="entry name" value="Methyltr_RsmB-F"/>
    <property type="match status" value="1"/>
</dbReference>
<protein>
    <recommendedName>
        <fullName evidence="9">Nucleolar protein 2</fullName>
    </recommendedName>
</protein>
<dbReference type="FunFam" id="3.30.70.1170:FF:000001">
    <property type="entry name" value="Ribosomal RNA methyltransferase Nop2"/>
    <property type="match status" value="1"/>
</dbReference>
<keyword evidence="12" id="KW-0812">Transmembrane</keyword>
<dbReference type="PROSITE" id="PS51686">
    <property type="entry name" value="SAM_MT_RSMB_NOP"/>
    <property type="match status" value="1"/>
</dbReference>
<keyword evidence="8" id="KW-0539">Nucleus</keyword>
<feature type="compositionally biased region" description="Basic and acidic residues" evidence="11">
    <location>
        <begin position="393"/>
        <end position="402"/>
    </location>
</feature>
<evidence type="ECO:0000256" key="6">
    <source>
        <dbReference type="ARBA" id="ARBA00022691"/>
    </source>
</evidence>
<feature type="compositionally biased region" description="Acidic residues" evidence="11">
    <location>
        <begin position="274"/>
        <end position="289"/>
    </location>
</feature>
<feature type="binding site" evidence="10">
    <location>
        <position position="588"/>
    </location>
    <ligand>
        <name>S-adenosyl-L-methionine</name>
        <dbReference type="ChEBI" id="CHEBI:59789"/>
    </ligand>
</feature>
<dbReference type="PANTHER" id="PTHR22807">
    <property type="entry name" value="NOP2 YEAST -RELATED NOL1/NOP2/FMU SUN DOMAIN-CONTAINING"/>
    <property type="match status" value="1"/>
</dbReference>
<sequence length="831" mass="92661">MPVKPIRAVFHATSMWIMTYGFMSLGTVVDDKWIRAQTGGHWQFLTILGLAAAWMTMALSLLGDLFPLPQIQAAPPSQPVEPSSSPETPELARIPLRIDMALHLVPALSQIIEFFILERKYSEQQIKKQAPLVLIAAGISYVSWAEYCASKNGSLYGTSTSTLYWHNYSRVTCVSSMVKTNIRADTSWATALAMGRRARNKQAPPAPLEIQRSTKPTSKRKADALEDSTPLVKKVKKVRQVEIKSKQKIAGKPLPKARKQETINGKGQAKNVSDDDDDWEDMTSDEEEGAYSGGLSDLDEAEEDEDENDEPFRGRNVQELRFSDDSDTDVSKGDDDESDDESDSGSDSDEPVTAKNIEARSRRLEQQAAKDAELEREEANYAEAPEAFFKLPTAEEREKEKAGGGPDVQEVQIRMAECVRVLNDFKKLGAAGRSRSEYTEQLISDIASYHGYNEFLAEKLFELFPVSEAIEFFEANEVPRPVTIRTNTLRTRRRDLAQALINRGVNLEPIGKWTNVGLQVFESTVPIGATPEYLAGHYMLQAASSFLPVIALGPQPNERVLDMASAPGGKTTHMSALMQNTGLIFANDANKTRTKSLSANVHRLGCKNVVVCSYDGREFPKVLGGFDRVLLDAPCSGTGVISKDASVKTNKTERDFTLLSHLQKQLILCAIDSIDASSKTGGYVVYSTCSVTVDENEAVVDYALRKRPNVKLVDTGLEFGVPGFTKFRGKKFNDKLSLTRRFYPHVHNMDGFYVAKFKVEKKQRKPATEEEDVMEDVVLTEEGLTKVGDDVRFDDFEDRGYIEEARRRHRKKLGYRVKPRNQAVDTTKQDS</sequence>
<dbReference type="GO" id="GO:0005730">
    <property type="term" value="C:nucleolus"/>
    <property type="evidence" value="ECO:0007669"/>
    <property type="project" value="UniProtKB-SubCell"/>
</dbReference>
<dbReference type="NCBIfam" id="TIGR00446">
    <property type="entry name" value="nop2p"/>
    <property type="match status" value="1"/>
</dbReference>
<feature type="region of interest" description="Disordered" evidence="11">
    <location>
        <begin position="244"/>
        <end position="406"/>
    </location>
</feature>
<dbReference type="InterPro" id="IPR054728">
    <property type="entry name" value="RsmB-like_ferredoxin"/>
</dbReference>
<evidence type="ECO:0000256" key="12">
    <source>
        <dbReference type="SAM" id="Phobius"/>
    </source>
</evidence>
<dbReference type="GO" id="GO:0070475">
    <property type="term" value="P:rRNA base methylation"/>
    <property type="evidence" value="ECO:0007669"/>
    <property type="project" value="TreeGrafter"/>
</dbReference>
<keyword evidence="4 10" id="KW-0489">Methyltransferase</keyword>
<feature type="region of interest" description="Disordered" evidence="11">
    <location>
        <begin position="195"/>
        <end position="231"/>
    </location>
</feature>
<feature type="binding site" evidence="10">
    <location>
        <position position="615"/>
    </location>
    <ligand>
        <name>S-adenosyl-L-methionine</name>
        <dbReference type="ChEBI" id="CHEBI:59789"/>
    </ligand>
</feature>
<comment type="similarity">
    <text evidence="2 10">Belongs to the class I-like SAM-binding methyltransferase superfamily. RsmB/NOP family.</text>
</comment>
<keyword evidence="15" id="KW-1185">Reference proteome</keyword>
<evidence type="ECO:0000256" key="2">
    <source>
        <dbReference type="ARBA" id="ARBA00007494"/>
    </source>
</evidence>
<dbReference type="InterPro" id="IPR018314">
    <property type="entry name" value="RsmB/NOL1/NOP2-like_CS"/>
</dbReference>
<dbReference type="GO" id="GO:0000470">
    <property type="term" value="P:maturation of LSU-rRNA"/>
    <property type="evidence" value="ECO:0007669"/>
    <property type="project" value="TreeGrafter"/>
</dbReference>
<evidence type="ECO:0000256" key="3">
    <source>
        <dbReference type="ARBA" id="ARBA00022517"/>
    </source>
</evidence>
<dbReference type="PANTHER" id="PTHR22807:SF30">
    <property type="entry name" value="28S RRNA (CYTOSINE(4447)-C(5))-METHYLTRANSFERASE-RELATED"/>
    <property type="match status" value="1"/>
</dbReference>
<keyword evidence="5 10" id="KW-0808">Transferase</keyword>
<dbReference type="InterPro" id="IPR011023">
    <property type="entry name" value="Nop2p"/>
</dbReference>
<comment type="subcellular location">
    <subcellularLocation>
        <location evidence="1">Nucleus</location>
        <location evidence="1">Nucleolus</location>
    </subcellularLocation>
</comment>
<dbReference type="AlphaFoldDB" id="A0A5N5QY16"/>
<comment type="caution">
    <text evidence="14">The sequence shown here is derived from an EMBL/GenBank/DDBJ whole genome shotgun (WGS) entry which is preliminary data.</text>
</comment>
<evidence type="ECO:0000256" key="5">
    <source>
        <dbReference type="ARBA" id="ARBA00022679"/>
    </source>
</evidence>
<reference evidence="14 15" key="1">
    <citation type="journal article" date="2019" name="Fungal Biol. Biotechnol.">
        <title>Draft genome sequence of fastidious pathogen Ceratobasidium theobromae, which causes vascular-streak dieback in Theobroma cacao.</title>
        <authorList>
            <person name="Ali S.S."/>
            <person name="Asman A."/>
            <person name="Shao J."/>
            <person name="Firmansyah A.P."/>
            <person name="Susilo A.W."/>
            <person name="Rosmana A."/>
            <person name="McMahon P."/>
            <person name="Junaid M."/>
            <person name="Guest D."/>
            <person name="Kheng T.Y."/>
            <person name="Meinhardt L.W."/>
            <person name="Bailey B.A."/>
        </authorList>
    </citation>
    <scope>NUCLEOTIDE SEQUENCE [LARGE SCALE GENOMIC DNA]</scope>
    <source>
        <strain evidence="14 15">CT2</strain>
    </source>
</reference>
<feature type="domain" description="SAM-dependent MTase RsmB/NOP-type" evidence="13">
    <location>
        <begin position="472"/>
        <end position="760"/>
    </location>
</feature>
<evidence type="ECO:0000313" key="15">
    <source>
        <dbReference type="Proteomes" id="UP000383932"/>
    </source>
</evidence>
<dbReference type="PRINTS" id="PR02012">
    <property type="entry name" value="RCMTNOP2"/>
</dbReference>
<feature type="compositionally biased region" description="Basic and acidic residues" evidence="11">
    <location>
        <begin position="357"/>
        <end position="379"/>
    </location>
</feature>
<dbReference type="InterPro" id="IPR049560">
    <property type="entry name" value="MeTrfase_RsmB-F_NOP2_cat"/>
</dbReference>
<dbReference type="InterPro" id="IPR023273">
    <property type="entry name" value="RCMT_NOP2"/>
</dbReference>
<evidence type="ECO:0000256" key="10">
    <source>
        <dbReference type="PROSITE-ProRule" id="PRU01023"/>
    </source>
</evidence>
<evidence type="ECO:0000259" key="13">
    <source>
        <dbReference type="PROSITE" id="PS51686"/>
    </source>
</evidence>
<dbReference type="Gene3D" id="3.30.70.1170">
    <property type="entry name" value="Sun protein, domain 3"/>
    <property type="match status" value="1"/>
</dbReference>
<dbReference type="GO" id="GO:0003723">
    <property type="term" value="F:RNA binding"/>
    <property type="evidence" value="ECO:0007669"/>
    <property type="project" value="UniProtKB-UniRule"/>
</dbReference>
<evidence type="ECO:0000256" key="7">
    <source>
        <dbReference type="ARBA" id="ARBA00022884"/>
    </source>
</evidence>
<organism evidence="14 15">
    <name type="scientific">Ceratobasidium theobromae</name>
    <dbReference type="NCBI Taxonomy" id="1582974"/>
    <lineage>
        <taxon>Eukaryota</taxon>
        <taxon>Fungi</taxon>
        <taxon>Dikarya</taxon>
        <taxon>Basidiomycota</taxon>
        <taxon>Agaricomycotina</taxon>
        <taxon>Agaricomycetes</taxon>
        <taxon>Cantharellales</taxon>
        <taxon>Ceratobasidiaceae</taxon>
        <taxon>Ceratobasidium</taxon>
    </lineage>
</organism>
<dbReference type="InterPro" id="IPR023267">
    <property type="entry name" value="RCMT"/>
</dbReference>
<feature type="compositionally biased region" description="Acidic residues" evidence="11">
    <location>
        <begin position="334"/>
        <end position="350"/>
    </location>
</feature>
<dbReference type="GO" id="GO:0009383">
    <property type="term" value="F:rRNA (cytosine-C5-)-methyltransferase activity"/>
    <property type="evidence" value="ECO:0007669"/>
    <property type="project" value="TreeGrafter"/>
</dbReference>
<dbReference type="Gene3D" id="3.40.50.150">
    <property type="entry name" value="Vaccinia Virus protein VP39"/>
    <property type="match status" value="1"/>
</dbReference>
<dbReference type="OrthoDB" id="427002at2759"/>
<feature type="transmembrane region" description="Helical" evidence="12">
    <location>
        <begin position="6"/>
        <end position="29"/>
    </location>
</feature>
<dbReference type="InterPro" id="IPR029063">
    <property type="entry name" value="SAM-dependent_MTases_sf"/>
</dbReference>
<keyword evidence="3" id="KW-0690">Ribosome biogenesis</keyword>
<feature type="active site" description="Nucleophile" evidence="10">
    <location>
        <position position="689"/>
    </location>
</feature>
<evidence type="ECO:0000256" key="1">
    <source>
        <dbReference type="ARBA" id="ARBA00004604"/>
    </source>
</evidence>
<feature type="transmembrane region" description="Helical" evidence="12">
    <location>
        <begin position="41"/>
        <end position="62"/>
    </location>
</feature>
<evidence type="ECO:0000313" key="14">
    <source>
        <dbReference type="EMBL" id="KAB5596469.1"/>
    </source>
</evidence>
<dbReference type="PRINTS" id="PR02008">
    <property type="entry name" value="RCMTFAMILY"/>
</dbReference>
<dbReference type="EMBL" id="SSOP01000001">
    <property type="protein sequence ID" value="KAB5596469.1"/>
    <property type="molecule type" value="Genomic_DNA"/>
</dbReference>
<dbReference type="InterPro" id="IPR001678">
    <property type="entry name" value="MeTrfase_RsmB-F_NOP2_dom"/>
</dbReference>
<accession>A0A5N5QY16</accession>
<keyword evidence="6 10" id="KW-0949">S-adenosyl-L-methionine</keyword>
<dbReference type="Pfam" id="PF22458">
    <property type="entry name" value="RsmF-B_ferredox"/>
    <property type="match status" value="1"/>
</dbReference>
<feature type="compositionally biased region" description="Acidic residues" evidence="11">
    <location>
        <begin position="297"/>
        <end position="309"/>
    </location>
</feature>
<keyword evidence="12" id="KW-0472">Membrane</keyword>
<keyword evidence="12" id="KW-1133">Transmembrane helix</keyword>
<feature type="binding site" evidence="10">
    <location>
        <position position="632"/>
    </location>
    <ligand>
        <name>S-adenosyl-L-methionine</name>
        <dbReference type="ChEBI" id="CHEBI:59789"/>
    </ligand>
</feature>
<evidence type="ECO:0000256" key="8">
    <source>
        <dbReference type="ARBA" id="ARBA00023242"/>
    </source>
</evidence>
<evidence type="ECO:0000256" key="9">
    <source>
        <dbReference type="ARBA" id="ARBA00082314"/>
    </source>
</evidence>
<evidence type="ECO:0000256" key="4">
    <source>
        <dbReference type="ARBA" id="ARBA00022603"/>
    </source>
</evidence>
<feature type="compositionally biased region" description="Basic and acidic residues" evidence="11">
    <location>
        <begin position="310"/>
        <end position="333"/>
    </location>
</feature>
<feature type="binding site" evidence="10">
    <location>
        <begin position="564"/>
        <end position="570"/>
    </location>
    <ligand>
        <name>S-adenosyl-L-methionine</name>
        <dbReference type="ChEBI" id="CHEBI:59789"/>
    </ligand>
</feature>
<dbReference type="PROSITE" id="PS01153">
    <property type="entry name" value="NOL1_NOP2_SUN"/>
    <property type="match status" value="1"/>
</dbReference>